<dbReference type="AlphaFoldDB" id="A0AAW5I2M5"/>
<protein>
    <submittedName>
        <fullName evidence="1">Uncharacterized protein</fullName>
    </submittedName>
</protein>
<accession>A0AAW5I2M5</accession>
<dbReference type="RefSeq" id="WP_234564363.1">
    <property type="nucleotide sequence ID" value="NZ_JAJTTD010000010.1"/>
</dbReference>
<organism evidence="1 2">
    <name type="scientific">Segatella copri</name>
    <dbReference type="NCBI Taxonomy" id="165179"/>
    <lineage>
        <taxon>Bacteria</taxon>
        <taxon>Pseudomonadati</taxon>
        <taxon>Bacteroidota</taxon>
        <taxon>Bacteroidia</taxon>
        <taxon>Bacteroidales</taxon>
        <taxon>Prevotellaceae</taxon>
        <taxon>Segatella</taxon>
    </lineage>
</organism>
<proteinExistence type="predicted"/>
<sequence>MKRYRDYKIELPDYETAMALLSCVENKATSIGLQVSEQSKSKGTFGNFTDFIISIEGTVKYNFLKIQ</sequence>
<evidence type="ECO:0000313" key="1">
    <source>
        <dbReference type="EMBL" id="MCP9501738.1"/>
    </source>
</evidence>
<comment type="caution">
    <text evidence="1">The sequence shown here is derived from an EMBL/GenBank/DDBJ whole genome shotgun (WGS) entry which is preliminary data.</text>
</comment>
<dbReference type="Proteomes" id="UP001206014">
    <property type="component" value="Unassembled WGS sequence"/>
</dbReference>
<name>A0AAW5I2M5_9BACT</name>
<evidence type="ECO:0000313" key="2">
    <source>
        <dbReference type="Proteomes" id="UP001206014"/>
    </source>
</evidence>
<dbReference type="EMBL" id="JANDXR010000010">
    <property type="protein sequence ID" value="MCP9501738.1"/>
    <property type="molecule type" value="Genomic_DNA"/>
</dbReference>
<reference evidence="1" key="1">
    <citation type="submission" date="2022-07" db="EMBL/GenBank/DDBJ databases">
        <title>Prevotella copri.</title>
        <authorList>
            <person name="Yang C."/>
        </authorList>
    </citation>
    <scope>NUCLEOTIDE SEQUENCE</scope>
    <source>
        <strain evidence="1">HF88</strain>
    </source>
</reference>
<gene>
    <name evidence="1" type="ORF">NND11_09270</name>
</gene>